<organism evidence="2 3">
    <name type="scientific">Solanum commersonii</name>
    <name type="common">Commerson's wild potato</name>
    <name type="synonym">Commerson's nightshade</name>
    <dbReference type="NCBI Taxonomy" id="4109"/>
    <lineage>
        <taxon>Eukaryota</taxon>
        <taxon>Viridiplantae</taxon>
        <taxon>Streptophyta</taxon>
        <taxon>Embryophyta</taxon>
        <taxon>Tracheophyta</taxon>
        <taxon>Spermatophyta</taxon>
        <taxon>Magnoliopsida</taxon>
        <taxon>eudicotyledons</taxon>
        <taxon>Gunneridae</taxon>
        <taxon>Pentapetalae</taxon>
        <taxon>asterids</taxon>
        <taxon>lamiids</taxon>
        <taxon>Solanales</taxon>
        <taxon>Solanaceae</taxon>
        <taxon>Solanoideae</taxon>
        <taxon>Solaneae</taxon>
        <taxon>Solanum</taxon>
    </lineage>
</organism>
<sequence length="275" mass="28853">MGISARSSLRRITMPDPLGAIVDVSVGNVWITGCTTVSIRFGKSLNIPSSLLSLACTDSNSSSISASHSACVVPSPYTFSVVAGGIPEVSGAFSSSASRAVQEDEKAPEACEEEEEGAGIPEGSEAGVSEGTSTGNKSTLTSGEVSTGASFLLSTPSSVNSGSIHRMSVKDERMTSITFVRSRGTPARWHNSVIKTENSRDVDPPPGNDSTKVSRLRMAQIDSFWDGILVLLMKPNQNLEAMYMSLFSMGAPTSIHLGVVSEIIGANQPFKSSKD</sequence>
<dbReference type="EMBL" id="JACXVP010000008">
    <property type="protein sequence ID" value="KAG5590120.1"/>
    <property type="molecule type" value="Genomic_DNA"/>
</dbReference>
<name>A0A9J5XSI8_SOLCO</name>
<proteinExistence type="predicted"/>
<feature type="compositionally biased region" description="Low complexity" evidence="1">
    <location>
        <begin position="118"/>
        <end position="127"/>
    </location>
</feature>
<dbReference type="Proteomes" id="UP000824120">
    <property type="component" value="Chromosome 8"/>
</dbReference>
<evidence type="ECO:0000313" key="3">
    <source>
        <dbReference type="Proteomes" id="UP000824120"/>
    </source>
</evidence>
<keyword evidence="3" id="KW-1185">Reference proteome</keyword>
<evidence type="ECO:0000313" key="2">
    <source>
        <dbReference type="EMBL" id="KAG5590120.1"/>
    </source>
</evidence>
<feature type="compositionally biased region" description="Polar residues" evidence="1">
    <location>
        <begin position="130"/>
        <end position="143"/>
    </location>
</feature>
<gene>
    <name evidence="2" type="ORF">H5410_040634</name>
</gene>
<dbReference type="AlphaFoldDB" id="A0A9J5XSI8"/>
<accession>A0A9J5XSI8</accession>
<protein>
    <submittedName>
        <fullName evidence="2">Uncharacterized protein</fullName>
    </submittedName>
</protein>
<dbReference type="PROSITE" id="PS51257">
    <property type="entry name" value="PROKAR_LIPOPROTEIN"/>
    <property type="match status" value="1"/>
</dbReference>
<comment type="caution">
    <text evidence="2">The sequence shown here is derived from an EMBL/GenBank/DDBJ whole genome shotgun (WGS) entry which is preliminary data.</text>
</comment>
<feature type="region of interest" description="Disordered" evidence="1">
    <location>
        <begin position="96"/>
        <end position="143"/>
    </location>
</feature>
<reference evidence="2 3" key="1">
    <citation type="submission" date="2020-09" db="EMBL/GenBank/DDBJ databases">
        <title>De no assembly of potato wild relative species, Solanum commersonii.</title>
        <authorList>
            <person name="Cho K."/>
        </authorList>
    </citation>
    <scope>NUCLEOTIDE SEQUENCE [LARGE SCALE GENOMIC DNA]</scope>
    <source>
        <strain evidence="2">LZ3.2</strain>
        <tissue evidence="2">Leaf</tissue>
    </source>
</reference>
<evidence type="ECO:0000256" key="1">
    <source>
        <dbReference type="SAM" id="MobiDB-lite"/>
    </source>
</evidence>